<proteinExistence type="predicted"/>
<dbReference type="Proteomes" id="UP000535509">
    <property type="component" value="Unassembled WGS sequence"/>
</dbReference>
<organism evidence="2">
    <name type="scientific">Campylobacter fetus</name>
    <dbReference type="NCBI Taxonomy" id="196"/>
    <lineage>
        <taxon>Bacteria</taxon>
        <taxon>Pseudomonadati</taxon>
        <taxon>Campylobacterota</taxon>
        <taxon>Epsilonproteobacteria</taxon>
        <taxon>Campylobacterales</taxon>
        <taxon>Campylobacteraceae</taxon>
        <taxon>Campylobacter</taxon>
    </lineage>
</organism>
<keyword evidence="3" id="KW-1185">Reference proteome</keyword>
<evidence type="ECO:0000313" key="3">
    <source>
        <dbReference type="Proteomes" id="UP000535509"/>
    </source>
</evidence>
<comment type="caution">
    <text evidence="2">The sequence shown here is derived from an EMBL/GenBank/DDBJ whole genome shotgun (WGS) entry which is preliminary data.</text>
</comment>
<dbReference type="EMBL" id="AACCXK010000025">
    <property type="protein sequence ID" value="EAK0453733.1"/>
    <property type="molecule type" value="Genomic_DNA"/>
</dbReference>
<evidence type="ECO:0000313" key="1">
    <source>
        <dbReference type="EMBL" id="EAI8859655.1"/>
    </source>
</evidence>
<reference evidence="2" key="1">
    <citation type="submission" date="2018-05" db="EMBL/GenBank/DDBJ databases">
        <authorList>
            <consortium name="PulseNet: The National Subtyping Network for Foodborne Disease Surveillance"/>
            <person name="Tarr C.L."/>
            <person name="Trees E."/>
            <person name="Katz L.S."/>
            <person name="Carleton-Romer H.A."/>
            <person name="Stroika S."/>
            <person name="Kucerova Z."/>
            <person name="Roache K.F."/>
            <person name="Sabol A.L."/>
            <person name="Besser J."/>
            <person name="Gerner-Smidt P."/>
        </authorList>
    </citation>
    <scope>NUCLEOTIDE SEQUENCE</scope>
    <source>
        <strain evidence="2">2014D-0197</strain>
        <strain evidence="1 3">PNUSAC001503</strain>
    </source>
</reference>
<name>A0A5L4XJS4_CAMFE</name>
<dbReference type="RefSeq" id="WP_059442902.1">
    <property type="nucleotide sequence ID" value="NZ_CP059432.1"/>
</dbReference>
<sequence length="66" mass="7535">MEKLSQNAKEQLAINILEKLGCFEEAKHIASKLKLESHGLPEDSVKYITNRYITALEMIDEVCEAR</sequence>
<protein>
    <submittedName>
        <fullName evidence="2">Uncharacterized protein</fullName>
    </submittedName>
</protein>
<accession>A0A5L4XJS4</accession>
<gene>
    <name evidence="2" type="ORF">AAH17_08815</name>
    <name evidence="1" type="ORF">CX802_07440</name>
</gene>
<dbReference type="AlphaFoldDB" id="A0A5L4XJS4"/>
<dbReference type="EMBL" id="AABTCC010000023">
    <property type="protein sequence ID" value="EAI8859655.1"/>
    <property type="molecule type" value="Genomic_DNA"/>
</dbReference>
<evidence type="ECO:0000313" key="2">
    <source>
        <dbReference type="EMBL" id="EAK0453733.1"/>
    </source>
</evidence>